<feature type="non-terminal residue" evidence="1">
    <location>
        <position position="1"/>
    </location>
</feature>
<dbReference type="Proteomes" id="UP001597045">
    <property type="component" value="Unassembled WGS sequence"/>
</dbReference>
<dbReference type="EMBL" id="JBHTIS010004570">
    <property type="protein sequence ID" value="MFD1052608.1"/>
    <property type="molecule type" value="Genomic_DNA"/>
</dbReference>
<comment type="caution">
    <text evidence="1">The sequence shown here is derived from an EMBL/GenBank/DDBJ whole genome shotgun (WGS) entry which is preliminary data.</text>
</comment>
<evidence type="ECO:0000313" key="2">
    <source>
        <dbReference type="Proteomes" id="UP001597045"/>
    </source>
</evidence>
<name>A0ABW3MPZ5_9PSEU</name>
<reference evidence="2" key="1">
    <citation type="journal article" date="2019" name="Int. J. Syst. Evol. Microbiol.">
        <title>The Global Catalogue of Microorganisms (GCM) 10K type strain sequencing project: providing services to taxonomists for standard genome sequencing and annotation.</title>
        <authorList>
            <consortium name="The Broad Institute Genomics Platform"/>
            <consortium name="The Broad Institute Genome Sequencing Center for Infectious Disease"/>
            <person name="Wu L."/>
            <person name="Ma J."/>
        </authorList>
    </citation>
    <scope>NUCLEOTIDE SEQUENCE [LARGE SCALE GENOMIC DNA]</scope>
    <source>
        <strain evidence="2">JCM 31486</strain>
    </source>
</reference>
<proteinExistence type="predicted"/>
<accession>A0ABW3MPZ5</accession>
<protein>
    <submittedName>
        <fullName evidence="1">Uncharacterized protein</fullName>
    </submittedName>
</protein>
<evidence type="ECO:0000313" key="1">
    <source>
        <dbReference type="EMBL" id="MFD1052608.1"/>
    </source>
</evidence>
<keyword evidence="2" id="KW-1185">Reference proteome</keyword>
<sequence length="87" mass="9174">LRAAELVAGLGEPAWQVFLMVRAARAHVALDAPGKAEALAKEAAELLSEDTPLSIVARVLDVLTKALDAQGKSPDATVKTLTAWLRD</sequence>
<gene>
    <name evidence="1" type="ORF">ACFQ1S_46945</name>
</gene>
<organism evidence="1 2">
    <name type="scientific">Kibdelosporangium lantanae</name>
    <dbReference type="NCBI Taxonomy" id="1497396"/>
    <lineage>
        <taxon>Bacteria</taxon>
        <taxon>Bacillati</taxon>
        <taxon>Actinomycetota</taxon>
        <taxon>Actinomycetes</taxon>
        <taxon>Pseudonocardiales</taxon>
        <taxon>Pseudonocardiaceae</taxon>
        <taxon>Kibdelosporangium</taxon>
    </lineage>
</organism>